<accession>A0A482X966</accession>
<dbReference type="PROSITE" id="PS50958">
    <property type="entry name" value="SMB_2"/>
    <property type="match status" value="1"/>
</dbReference>
<dbReference type="OrthoDB" id="3789175at2759"/>
<dbReference type="Gene3D" id="3.90.70.10">
    <property type="entry name" value="Cysteine proteinases"/>
    <property type="match status" value="1"/>
</dbReference>
<dbReference type="Proteomes" id="UP000291343">
    <property type="component" value="Unassembled WGS sequence"/>
</dbReference>
<keyword evidence="5" id="KW-1185">Reference proteome</keyword>
<dbReference type="AlphaFoldDB" id="A0A482X966"/>
<dbReference type="PROSITE" id="PS00639">
    <property type="entry name" value="THIOL_PROTEASE_HIS"/>
    <property type="match status" value="1"/>
</dbReference>
<dbReference type="SMR" id="A0A482X966"/>
<dbReference type="SMART" id="SM00645">
    <property type="entry name" value="Pept_C1"/>
    <property type="match status" value="1"/>
</dbReference>
<dbReference type="GO" id="GO:0008234">
    <property type="term" value="F:cysteine-type peptidase activity"/>
    <property type="evidence" value="ECO:0007669"/>
    <property type="project" value="InterPro"/>
</dbReference>
<dbReference type="EMBL" id="QKKF02015641">
    <property type="protein sequence ID" value="RZF42030.1"/>
    <property type="molecule type" value="Genomic_DNA"/>
</dbReference>
<dbReference type="FunCoup" id="A0A482X966">
    <property type="interactions" value="2"/>
</dbReference>
<proteinExistence type="inferred from homology"/>
<dbReference type="SUPFAM" id="SSF54001">
    <property type="entry name" value="Cysteine proteinases"/>
    <property type="match status" value="1"/>
</dbReference>
<dbReference type="SMART" id="SM00201">
    <property type="entry name" value="SO"/>
    <property type="match status" value="1"/>
</dbReference>
<dbReference type="InParanoid" id="A0A482X966"/>
<evidence type="ECO:0000256" key="1">
    <source>
        <dbReference type="ARBA" id="ARBA00008455"/>
    </source>
</evidence>
<evidence type="ECO:0000313" key="5">
    <source>
        <dbReference type="Proteomes" id="UP000291343"/>
    </source>
</evidence>
<sequence length="470" mass="53926">MAFPESTSRVSSWSTLKSTFVVLIALLVCSTFAALDYDKTELGSMSWCGSRPDACCDGRRDKCSVPFMGSVCYCDAFCNRTHSPGYQDCCPDYFRVCLGEPEPLTRMCSIHGQFINEGDYFNLNCKQCKCIWNGMTMYLDCDEKQQTDCLVNTTMIDIINRDRRRFGWHARNYTEFWGKDMNLGFDRRLGTLLSTRKVLNMLPIKPDYDKRRLPRSFDSRQKWRGMIEQPRDQGWCNASWAVSTASVASDRTSILLKRRKTLLSPQHLLSCNAKTQDGCQGGHLSRAWVFIRRFGLVGDGCFPWEGKQTSCVIAKRKAANESRCVPRNMRSPLYRVSPVYRIAGEDDIMYEISKSGPVQATMRVYQDFFVYGGGIYRCTDLARSQRTGLHSVRILGWGEEVQAGQTVKYWIASNSWGQWWGENGYFRIRKGFNDCNIENFVLSAWAAHEKTPTINYRNPNKYDNTLSNDL</sequence>
<protein>
    <recommendedName>
        <fullName evidence="3">SMB domain-containing protein</fullName>
    </recommendedName>
</protein>
<dbReference type="CDD" id="cd02620">
    <property type="entry name" value="Peptidase_C1A_CathepsinB"/>
    <property type="match status" value="1"/>
</dbReference>
<evidence type="ECO:0000259" key="3">
    <source>
        <dbReference type="PROSITE" id="PS50958"/>
    </source>
</evidence>
<dbReference type="InterPro" id="IPR038765">
    <property type="entry name" value="Papain-like_cys_pep_sf"/>
</dbReference>
<comment type="caution">
    <text evidence="4">The sequence shown here is derived from an EMBL/GenBank/DDBJ whole genome shotgun (WGS) entry which is preliminary data.</text>
</comment>
<gene>
    <name evidence="4" type="ORF">LSTR_LSTR006623</name>
</gene>
<evidence type="ECO:0000256" key="2">
    <source>
        <dbReference type="ARBA" id="ARBA00023157"/>
    </source>
</evidence>
<dbReference type="InterPro" id="IPR000668">
    <property type="entry name" value="Peptidase_C1A_C"/>
</dbReference>
<dbReference type="GO" id="GO:0006508">
    <property type="term" value="P:proteolysis"/>
    <property type="evidence" value="ECO:0007669"/>
    <property type="project" value="InterPro"/>
</dbReference>
<dbReference type="InterPro" id="IPR001212">
    <property type="entry name" value="Somatomedin_B_dom"/>
</dbReference>
<reference evidence="4 5" key="1">
    <citation type="journal article" date="2017" name="Gigascience">
        <title>Genome sequence of the small brown planthopper, Laodelphax striatellus.</title>
        <authorList>
            <person name="Zhu J."/>
            <person name="Jiang F."/>
            <person name="Wang X."/>
            <person name="Yang P."/>
            <person name="Bao Y."/>
            <person name="Zhao W."/>
            <person name="Wang W."/>
            <person name="Lu H."/>
            <person name="Wang Q."/>
            <person name="Cui N."/>
            <person name="Li J."/>
            <person name="Chen X."/>
            <person name="Luo L."/>
            <person name="Yu J."/>
            <person name="Kang L."/>
            <person name="Cui F."/>
        </authorList>
    </citation>
    <scope>NUCLEOTIDE SEQUENCE [LARGE SCALE GENOMIC DNA]</scope>
    <source>
        <strain evidence="4">Lst14</strain>
    </source>
</reference>
<organism evidence="4 5">
    <name type="scientific">Laodelphax striatellus</name>
    <name type="common">Small brown planthopper</name>
    <name type="synonym">Delphax striatella</name>
    <dbReference type="NCBI Taxonomy" id="195883"/>
    <lineage>
        <taxon>Eukaryota</taxon>
        <taxon>Metazoa</taxon>
        <taxon>Ecdysozoa</taxon>
        <taxon>Arthropoda</taxon>
        <taxon>Hexapoda</taxon>
        <taxon>Insecta</taxon>
        <taxon>Pterygota</taxon>
        <taxon>Neoptera</taxon>
        <taxon>Paraneoptera</taxon>
        <taxon>Hemiptera</taxon>
        <taxon>Auchenorrhyncha</taxon>
        <taxon>Fulgoroidea</taxon>
        <taxon>Delphacidae</taxon>
        <taxon>Criomorphinae</taxon>
        <taxon>Laodelphax</taxon>
    </lineage>
</organism>
<dbReference type="InterPro" id="IPR025660">
    <property type="entry name" value="Pept_his_AS"/>
</dbReference>
<comment type="similarity">
    <text evidence="1">Belongs to the peptidase C1 family.</text>
</comment>
<evidence type="ECO:0000313" key="4">
    <source>
        <dbReference type="EMBL" id="RZF42030.1"/>
    </source>
</evidence>
<keyword evidence="2" id="KW-1015">Disulfide bond</keyword>
<dbReference type="PANTHER" id="PTHR12411">
    <property type="entry name" value="CYSTEINE PROTEASE FAMILY C1-RELATED"/>
    <property type="match status" value="1"/>
</dbReference>
<dbReference type="InterPro" id="IPR013128">
    <property type="entry name" value="Peptidase_C1A"/>
</dbReference>
<feature type="domain" description="SMB" evidence="3">
    <location>
        <begin position="51"/>
        <end position="102"/>
    </location>
</feature>
<dbReference type="Pfam" id="PF00112">
    <property type="entry name" value="Peptidase_C1"/>
    <property type="match status" value="1"/>
</dbReference>
<name>A0A482X966_LAOST</name>